<evidence type="ECO:0000313" key="6">
    <source>
        <dbReference type="Proteomes" id="UP000265581"/>
    </source>
</evidence>
<sequence>MPGMAAGPRNVSLVSTPSADVLERAERLVGLLKDLVRCDAIALSAVNPFEADPHHELLAADGYPAAPLRALLSDFVPESDNPGFRVTRNEVRTGLRWSDLARDWDVHFEATSVAERYLLPAGFHEGLSACLWLPDGTHVGAIHMNWENARSATDERRQITERFLPLVAEVSNVLQSHRVVADEVHGDAHVALLVASGLDHHVPGRDVGPVLRADGTLWPRLVASRGDLRGRYLWMEPGGTCHSIELTGCAGGVVLVAEREVPPPYGLSARELEVVTLLATGASNPEIAHTLVVSRRTVSTHVEHVLGKLGVPSRAGVAARAIREGLLLL</sequence>
<name>A0A371PE48_9ACTN</name>
<organism evidence="5 6">
    <name type="scientific">Aeromicrobium endophyticum</name>
    <dbReference type="NCBI Taxonomy" id="2292704"/>
    <lineage>
        <taxon>Bacteria</taxon>
        <taxon>Bacillati</taxon>
        <taxon>Actinomycetota</taxon>
        <taxon>Actinomycetes</taxon>
        <taxon>Propionibacteriales</taxon>
        <taxon>Nocardioidaceae</taxon>
        <taxon>Aeromicrobium</taxon>
    </lineage>
</organism>
<keyword evidence="2 5" id="KW-0238">DNA-binding</keyword>
<keyword evidence="3" id="KW-0804">Transcription</keyword>
<evidence type="ECO:0000259" key="4">
    <source>
        <dbReference type="PROSITE" id="PS50043"/>
    </source>
</evidence>
<dbReference type="Proteomes" id="UP000265581">
    <property type="component" value="Unassembled WGS sequence"/>
</dbReference>
<proteinExistence type="predicted"/>
<evidence type="ECO:0000256" key="2">
    <source>
        <dbReference type="ARBA" id="ARBA00023125"/>
    </source>
</evidence>
<evidence type="ECO:0000256" key="1">
    <source>
        <dbReference type="ARBA" id="ARBA00023015"/>
    </source>
</evidence>
<accession>A0A371PE48</accession>
<comment type="caution">
    <text evidence="5">The sequence shown here is derived from an EMBL/GenBank/DDBJ whole genome shotgun (WGS) entry which is preliminary data.</text>
</comment>
<dbReference type="AlphaFoldDB" id="A0A371PE48"/>
<dbReference type="PANTHER" id="PTHR44688:SF16">
    <property type="entry name" value="DNA-BINDING TRANSCRIPTIONAL ACTIVATOR DEVR_DOSR"/>
    <property type="match status" value="1"/>
</dbReference>
<feature type="domain" description="HTH luxR-type" evidence="4">
    <location>
        <begin position="260"/>
        <end position="325"/>
    </location>
</feature>
<dbReference type="InterPro" id="IPR036388">
    <property type="entry name" value="WH-like_DNA-bd_sf"/>
</dbReference>
<evidence type="ECO:0000313" key="5">
    <source>
        <dbReference type="EMBL" id="REK73788.1"/>
    </source>
</evidence>
<keyword evidence="6" id="KW-1185">Reference proteome</keyword>
<dbReference type="PROSITE" id="PS00622">
    <property type="entry name" value="HTH_LUXR_1"/>
    <property type="match status" value="1"/>
</dbReference>
<evidence type="ECO:0000256" key="3">
    <source>
        <dbReference type="ARBA" id="ARBA00023163"/>
    </source>
</evidence>
<dbReference type="Pfam" id="PF00196">
    <property type="entry name" value="GerE"/>
    <property type="match status" value="1"/>
</dbReference>
<gene>
    <name evidence="5" type="ORF">DX116_09760</name>
</gene>
<dbReference type="InterPro" id="IPR016032">
    <property type="entry name" value="Sig_transdc_resp-reg_C-effctor"/>
</dbReference>
<dbReference type="SUPFAM" id="SSF46894">
    <property type="entry name" value="C-terminal effector domain of the bipartite response regulators"/>
    <property type="match status" value="1"/>
</dbReference>
<dbReference type="GO" id="GO:0006355">
    <property type="term" value="P:regulation of DNA-templated transcription"/>
    <property type="evidence" value="ECO:0007669"/>
    <property type="project" value="InterPro"/>
</dbReference>
<dbReference type="Gene3D" id="1.10.10.10">
    <property type="entry name" value="Winged helix-like DNA-binding domain superfamily/Winged helix DNA-binding domain"/>
    <property type="match status" value="1"/>
</dbReference>
<dbReference type="PANTHER" id="PTHR44688">
    <property type="entry name" value="DNA-BINDING TRANSCRIPTIONAL ACTIVATOR DEVR_DOSR"/>
    <property type="match status" value="1"/>
</dbReference>
<keyword evidence="1" id="KW-0805">Transcription regulation</keyword>
<dbReference type="CDD" id="cd06170">
    <property type="entry name" value="LuxR_C_like"/>
    <property type="match status" value="1"/>
</dbReference>
<dbReference type="InterPro" id="IPR000792">
    <property type="entry name" value="Tscrpt_reg_LuxR_C"/>
</dbReference>
<dbReference type="GO" id="GO:0003677">
    <property type="term" value="F:DNA binding"/>
    <property type="evidence" value="ECO:0007669"/>
    <property type="project" value="UniProtKB-KW"/>
</dbReference>
<protein>
    <submittedName>
        <fullName evidence="5">DNA-binding response regulator</fullName>
    </submittedName>
</protein>
<dbReference type="PROSITE" id="PS50043">
    <property type="entry name" value="HTH_LUXR_2"/>
    <property type="match status" value="1"/>
</dbReference>
<dbReference type="EMBL" id="QUBR01000001">
    <property type="protein sequence ID" value="REK73788.1"/>
    <property type="molecule type" value="Genomic_DNA"/>
</dbReference>
<dbReference type="PRINTS" id="PR00038">
    <property type="entry name" value="HTHLUXR"/>
</dbReference>
<reference evidence="5 6" key="1">
    <citation type="submission" date="2018-08" db="EMBL/GenBank/DDBJ databases">
        <title>Aeromicrobium sp. M2KJ-4, whole genome shotgun sequence.</title>
        <authorList>
            <person name="Tuo L."/>
        </authorList>
    </citation>
    <scope>NUCLEOTIDE SEQUENCE [LARGE SCALE GENOMIC DNA]</scope>
    <source>
        <strain evidence="5 6">M2KJ-4</strain>
    </source>
</reference>
<dbReference type="SMART" id="SM00421">
    <property type="entry name" value="HTH_LUXR"/>
    <property type="match status" value="1"/>
</dbReference>